<accession>A0ABU1KT84</accession>
<dbReference type="RefSeq" id="WP_310065451.1">
    <property type="nucleotide sequence ID" value="NZ_JAVDQN010000001.1"/>
</dbReference>
<dbReference type="Proteomes" id="UP001185254">
    <property type="component" value="Unassembled WGS sequence"/>
</dbReference>
<protein>
    <submittedName>
        <fullName evidence="2">Uncharacterized protein</fullName>
    </submittedName>
</protein>
<feature type="region of interest" description="Disordered" evidence="1">
    <location>
        <begin position="1"/>
        <end position="37"/>
    </location>
</feature>
<keyword evidence="3" id="KW-1185">Reference proteome</keyword>
<sequence length="114" mass="12585">MSLKRDSGKIAHNGNSDAAIEESRLPGSLESDNNGTDGKEELVATLAKLDAERHALVQSTIEQLNAGAAVDKNTYRRIRAIDTHKNRLLVARFTSLLRENGSHIKQLVERLLQI</sequence>
<organism evidence="2 3">
    <name type="scientific">Paraburkholderia caledonica</name>
    <dbReference type="NCBI Taxonomy" id="134536"/>
    <lineage>
        <taxon>Bacteria</taxon>
        <taxon>Pseudomonadati</taxon>
        <taxon>Pseudomonadota</taxon>
        <taxon>Betaproteobacteria</taxon>
        <taxon>Burkholderiales</taxon>
        <taxon>Burkholderiaceae</taxon>
        <taxon>Paraburkholderia</taxon>
    </lineage>
</organism>
<comment type="caution">
    <text evidence="2">The sequence shown here is derived from an EMBL/GenBank/DDBJ whole genome shotgun (WGS) entry which is preliminary data.</text>
</comment>
<evidence type="ECO:0000313" key="3">
    <source>
        <dbReference type="Proteomes" id="UP001185254"/>
    </source>
</evidence>
<evidence type="ECO:0000313" key="2">
    <source>
        <dbReference type="EMBL" id="MDR6374165.1"/>
    </source>
</evidence>
<name>A0ABU1KT84_9BURK</name>
<gene>
    <name evidence="2" type="ORF">J2776_000841</name>
</gene>
<proteinExistence type="predicted"/>
<evidence type="ECO:0000256" key="1">
    <source>
        <dbReference type="SAM" id="MobiDB-lite"/>
    </source>
</evidence>
<dbReference type="EMBL" id="JAVDQN010000001">
    <property type="protein sequence ID" value="MDR6374165.1"/>
    <property type="molecule type" value="Genomic_DNA"/>
</dbReference>
<reference evidence="2 3" key="1">
    <citation type="submission" date="2023-07" db="EMBL/GenBank/DDBJ databases">
        <title>Sorghum-associated microbial communities from plants grown in Nebraska, USA.</title>
        <authorList>
            <person name="Schachtman D."/>
        </authorList>
    </citation>
    <scope>NUCLEOTIDE SEQUENCE [LARGE SCALE GENOMIC DNA]</scope>
    <source>
        <strain evidence="2 3">DS1039</strain>
    </source>
</reference>